<dbReference type="EMBL" id="KZ454678">
    <property type="protein sequence ID" value="PKA45854.1"/>
    <property type="molecule type" value="Genomic_DNA"/>
</dbReference>
<dbReference type="InterPro" id="IPR036908">
    <property type="entry name" value="RlpA-like_sf"/>
</dbReference>
<dbReference type="InterPro" id="IPR036749">
    <property type="entry name" value="Expansin_CBD_sf"/>
</dbReference>
<dbReference type="GO" id="GO:0005576">
    <property type="term" value="C:extracellular region"/>
    <property type="evidence" value="ECO:0007669"/>
    <property type="project" value="InterPro"/>
</dbReference>
<dbReference type="Pfam" id="PF01357">
    <property type="entry name" value="Expansin_C"/>
    <property type="match status" value="1"/>
</dbReference>
<dbReference type="SMART" id="SM00837">
    <property type="entry name" value="DPBB_1"/>
    <property type="match status" value="1"/>
</dbReference>
<evidence type="ECO:0000256" key="2">
    <source>
        <dbReference type="ARBA" id="ARBA00022512"/>
    </source>
</evidence>
<dbReference type="PROSITE" id="PS50843">
    <property type="entry name" value="EXPANSIN_CBD"/>
    <property type="match status" value="1"/>
</dbReference>
<evidence type="ECO:0000256" key="3">
    <source>
        <dbReference type="ARBA" id="ARBA00022525"/>
    </source>
</evidence>
<dbReference type="PRINTS" id="PR01225">
    <property type="entry name" value="EXPANSNFAMLY"/>
</dbReference>
<evidence type="ECO:0000256" key="1">
    <source>
        <dbReference type="ARBA" id="ARBA00005392"/>
    </source>
</evidence>
<dbReference type="Pfam" id="PF03330">
    <property type="entry name" value="DPBB_1"/>
    <property type="match status" value="1"/>
</dbReference>
<keyword evidence="5" id="KW-0472">Membrane</keyword>
<dbReference type="GO" id="GO:0009664">
    <property type="term" value="P:plant-type cell wall organization"/>
    <property type="evidence" value="ECO:0007669"/>
    <property type="project" value="InterPro"/>
</dbReference>
<keyword evidence="6" id="KW-0961">Cell wall biogenesis/degradation</keyword>
<dbReference type="Gene3D" id="2.40.40.10">
    <property type="entry name" value="RlpA-like domain"/>
    <property type="match status" value="1"/>
</dbReference>
<evidence type="ECO:0000259" key="7">
    <source>
        <dbReference type="PROSITE" id="PS50842"/>
    </source>
</evidence>
<feature type="chain" id="PRO_5015213233" description="Expansin" evidence="6">
    <location>
        <begin position="21"/>
        <end position="293"/>
    </location>
</feature>
<proteinExistence type="inferred from homology"/>
<accession>A0A2H9ZRD2</accession>
<dbReference type="SUPFAM" id="SSF49590">
    <property type="entry name" value="PHL pollen allergen"/>
    <property type="match status" value="1"/>
</dbReference>
<dbReference type="InterPro" id="IPR007112">
    <property type="entry name" value="Expansin/allergen_DPBB_dom"/>
</dbReference>
<feature type="domain" description="Expansin-like CBD" evidence="8">
    <location>
        <begin position="207"/>
        <end position="288"/>
    </location>
</feature>
<dbReference type="PRINTS" id="PR01226">
    <property type="entry name" value="EXPANSIN"/>
</dbReference>
<dbReference type="Proteomes" id="UP000236161">
    <property type="component" value="Unassembled WGS sequence"/>
</dbReference>
<dbReference type="InterPro" id="IPR007118">
    <property type="entry name" value="Expan_Lol_pI"/>
</dbReference>
<evidence type="ECO:0000256" key="5">
    <source>
        <dbReference type="ARBA" id="ARBA00023136"/>
    </source>
</evidence>
<dbReference type="InterPro" id="IPR002963">
    <property type="entry name" value="Expansin"/>
</dbReference>
<dbReference type="SUPFAM" id="SSF50685">
    <property type="entry name" value="Barwin-like endoglucanases"/>
    <property type="match status" value="1"/>
</dbReference>
<dbReference type="InterPro" id="IPR009009">
    <property type="entry name" value="RlpA-like_DPBB"/>
</dbReference>
<evidence type="ECO:0000256" key="6">
    <source>
        <dbReference type="RuleBase" id="RU365023"/>
    </source>
</evidence>
<dbReference type="OrthoDB" id="5823761at2759"/>
<organism evidence="9 10">
    <name type="scientific">Apostasia shenzhenica</name>
    <dbReference type="NCBI Taxonomy" id="1088818"/>
    <lineage>
        <taxon>Eukaryota</taxon>
        <taxon>Viridiplantae</taxon>
        <taxon>Streptophyta</taxon>
        <taxon>Embryophyta</taxon>
        <taxon>Tracheophyta</taxon>
        <taxon>Spermatophyta</taxon>
        <taxon>Magnoliopsida</taxon>
        <taxon>Liliopsida</taxon>
        <taxon>Asparagales</taxon>
        <taxon>Orchidaceae</taxon>
        <taxon>Apostasioideae</taxon>
        <taxon>Apostasia</taxon>
    </lineage>
</organism>
<evidence type="ECO:0000313" key="9">
    <source>
        <dbReference type="EMBL" id="PKA45854.1"/>
    </source>
</evidence>
<keyword evidence="3 6" id="KW-0964">Secreted</keyword>
<feature type="domain" description="Expansin-like EG45" evidence="7">
    <location>
        <begin position="81"/>
        <end position="197"/>
    </location>
</feature>
<dbReference type="PANTHER" id="PTHR31867">
    <property type="entry name" value="EXPANSIN-A15"/>
    <property type="match status" value="1"/>
</dbReference>
<comment type="subcellular location">
    <subcellularLocation>
        <location evidence="6">Secreted</location>
        <location evidence="6">Cell wall</location>
    </subcellularLocation>
    <subcellularLocation>
        <location evidence="6">Membrane</location>
        <topology evidence="6">Peripheral membrane protein</topology>
    </subcellularLocation>
</comment>
<evidence type="ECO:0000259" key="8">
    <source>
        <dbReference type="PROSITE" id="PS50843"/>
    </source>
</evidence>
<feature type="signal peptide" evidence="6">
    <location>
        <begin position="1"/>
        <end position="20"/>
    </location>
</feature>
<dbReference type="STRING" id="1088818.A0A2H9ZRD2"/>
<dbReference type="CDD" id="cd22274">
    <property type="entry name" value="DPBB_EXPA_N"/>
    <property type="match status" value="1"/>
</dbReference>
<dbReference type="AlphaFoldDB" id="A0A2H9ZRD2"/>
<keyword evidence="10" id="KW-1185">Reference proteome</keyword>
<dbReference type="InterPro" id="IPR007117">
    <property type="entry name" value="Expansin_CBD"/>
</dbReference>
<name>A0A2H9ZRD2_9ASPA</name>
<dbReference type="Gene3D" id="2.60.40.760">
    <property type="entry name" value="Expansin, cellulose-binding-like domain"/>
    <property type="match status" value="1"/>
</dbReference>
<gene>
    <name evidence="9" type="primary">EXPA9</name>
    <name evidence="9" type="ORF">AXF42_Ash016880</name>
</gene>
<comment type="function">
    <text evidence="6">Causes loosening and extension of plant cell walls by disrupting non-covalent bonding between cellulose microfibrils and matrix glucans. No enzymatic activity has been found.</text>
</comment>
<dbReference type="PROSITE" id="PS50842">
    <property type="entry name" value="EXPANSIN_EG45"/>
    <property type="match status" value="1"/>
</dbReference>
<sequence length="293" mass="32036">MPSLPPLLLLLSCFFAAACAAVHPAYHRGSGALPLPHLHHKLPAASRLARPRHYHGKFEPGPWNQAHATFYGGGDGSDTRAGACGYSDTVAQGYGLQTTAVSSALFDEGLTCGACYEIKCAGDGDPRWCLSGESSIFVTATNLCPPNYNLASDNGGWCNPPRPHFDLTQPAFLRIAQYQAGIVPVSYRRVPCRKQGGVRFTITGNRYFNLILVWNVAGAGDIRNVQVKGSNKGLAWTTLSHNWGQWWHTNADLTGQSLTFRLTTSDGRRSTSWHVTPRNWQFGQTFEGKNFRA</sequence>
<keyword evidence="2 6" id="KW-0134">Cell wall</keyword>
<reference evidence="9 10" key="1">
    <citation type="journal article" date="2017" name="Nature">
        <title>The Apostasia genome and the evolution of orchids.</title>
        <authorList>
            <person name="Zhang G.Q."/>
            <person name="Liu K.W."/>
            <person name="Li Z."/>
            <person name="Lohaus R."/>
            <person name="Hsiao Y.Y."/>
            <person name="Niu S.C."/>
            <person name="Wang J.Y."/>
            <person name="Lin Y.C."/>
            <person name="Xu Q."/>
            <person name="Chen L.J."/>
            <person name="Yoshida K."/>
            <person name="Fujiwara S."/>
            <person name="Wang Z.W."/>
            <person name="Zhang Y.Q."/>
            <person name="Mitsuda N."/>
            <person name="Wang M."/>
            <person name="Liu G.H."/>
            <person name="Pecoraro L."/>
            <person name="Huang H.X."/>
            <person name="Xiao X.J."/>
            <person name="Lin M."/>
            <person name="Wu X.Y."/>
            <person name="Wu W.L."/>
            <person name="Chen Y.Y."/>
            <person name="Chang S.B."/>
            <person name="Sakamoto S."/>
            <person name="Ohme-Takagi M."/>
            <person name="Yagi M."/>
            <person name="Zeng S.J."/>
            <person name="Shen C.Y."/>
            <person name="Yeh C.M."/>
            <person name="Luo Y.B."/>
            <person name="Tsai W.C."/>
            <person name="Van de Peer Y."/>
            <person name="Liu Z.J."/>
        </authorList>
    </citation>
    <scope>NUCLEOTIDE SEQUENCE [LARGE SCALE GENOMIC DNA]</scope>
    <source>
        <strain evidence="10">cv. Shenzhen</strain>
        <tissue evidence="9">Stem</tissue>
    </source>
</reference>
<keyword evidence="4 6" id="KW-0732">Signal</keyword>
<comment type="similarity">
    <text evidence="1 6">Belongs to the expansin family. Expansin A subfamily.</text>
</comment>
<evidence type="ECO:0000256" key="4">
    <source>
        <dbReference type="ARBA" id="ARBA00022729"/>
    </source>
</evidence>
<evidence type="ECO:0000313" key="10">
    <source>
        <dbReference type="Proteomes" id="UP000236161"/>
    </source>
</evidence>
<dbReference type="GO" id="GO:0016020">
    <property type="term" value="C:membrane"/>
    <property type="evidence" value="ECO:0007669"/>
    <property type="project" value="UniProtKB-SubCell"/>
</dbReference>
<protein>
    <recommendedName>
        <fullName evidence="6">Expansin</fullName>
    </recommendedName>
</protein>